<dbReference type="Pfam" id="PF02686">
    <property type="entry name" value="GatC"/>
    <property type="match status" value="1"/>
</dbReference>
<protein>
    <submittedName>
        <fullName evidence="1">Glutamyl-tRNA(Gln)amidotransferase subunit C</fullName>
    </submittedName>
</protein>
<dbReference type="AlphaFoldDB" id="A0A449AQZ4"/>
<dbReference type="EMBL" id="LR215010">
    <property type="protein sequence ID" value="VEU68762.1"/>
    <property type="molecule type" value="Genomic_DNA"/>
</dbReference>
<evidence type="ECO:0000313" key="2">
    <source>
        <dbReference type="Proteomes" id="UP000290495"/>
    </source>
</evidence>
<reference evidence="1 2" key="1">
    <citation type="submission" date="2019-01" db="EMBL/GenBank/DDBJ databases">
        <authorList>
            <consortium name="Pathogen Informatics"/>
        </authorList>
    </citation>
    <scope>NUCLEOTIDE SEQUENCE [LARGE SCALE GENOMIC DNA]</scope>
    <source>
        <strain evidence="1 2">NCTC10146</strain>
    </source>
</reference>
<keyword evidence="1" id="KW-0808">Transferase</keyword>
<dbReference type="GO" id="GO:0006450">
    <property type="term" value="P:regulation of translational fidelity"/>
    <property type="evidence" value="ECO:0007669"/>
    <property type="project" value="InterPro"/>
</dbReference>
<accession>A0A449AQZ4</accession>
<sequence>MKNIDKNKLVEIVNSLMFNPTEEVLQNILSNWKDLQDSLEYFNYVDLSELKPLTHINEDYNIDFFREDIVDSSYSIDKETILENAKEKDSDYVILTKVVK</sequence>
<name>A0A449AQZ4_9BACT</name>
<dbReference type="Proteomes" id="UP000290495">
    <property type="component" value="Chromosome"/>
</dbReference>
<dbReference type="InterPro" id="IPR036113">
    <property type="entry name" value="Asp/Glu-ADT_sf_sub_c"/>
</dbReference>
<evidence type="ECO:0000313" key="1">
    <source>
        <dbReference type="EMBL" id="VEU68762.1"/>
    </source>
</evidence>
<dbReference type="InterPro" id="IPR003837">
    <property type="entry name" value="GatC"/>
</dbReference>
<dbReference type="GO" id="GO:0016740">
    <property type="term" value="F:transferase activity"/>
    <property type="evidence" value="ECO:0007669"/>
    <property type="project" value="UniProtKB-KW"/>
</dbReference>
<organism evidence="1 2">
    <name type="scientific">Mycoplasmopsis canis</name>
    <dbReference type="NCBI Taxonomy" id="29555"/>
    <lineage>
        <taxon>Bacteria</taxon>
        <taxon>Bacillati</taxon>
        <taxon>Mycoplasmatota</taxon>
        <taxon>Mycoplasmoidales</taxon>
        <taxon>Metamycoplasmataceae</taxon>
        <taxon>Mycoplasmopsis</taxon>
    </lineage>
</organism>
<proteinExistence type="predicted"/>
<dbReference type="RefSeq" id="WP_004794592.1">
    <property type="nucleotide sequence ID" value="NZ_LR215010.1"/>
</dbReference>
<gene>
    <name evidence="1" type="primary">gatC</name>
    <name evidence="1" type="ORF">NCTC10146_00215</name>
</gene>
<dbReference type="SUPFAM" id="SSF141000">
    <property type="entry name" value="Glu-tRNAGln amidotransferase C subunit"/>
    <property type="match status" value="1"/>
</dbReference>